<dbReference type="EMBL" id="BAABAZ010000005">
    <property type="protein sequence ID" value="GAA4283849.1"/>
    <property type="molecule type" value="Genomic_DNA"/>
</dbReference>
<evidence type="ECO:0000313" key="5">
    <source>
        <dbReference type="Proteomes" id="UP001501586"/>
    </source>
</evidence>
<dbReference type="Proteomes" id="UP001501586">
    <property type="component" value="Unassembled WGS sequence"/>
</dbReference>
<organism evidence="4 5">
    <name type="scientific">Brevibacterium daeguense</name>
    <dbReference type="NCBI Taxonomy" id="909936"/>
    <lineage>
        <taxon>Bacteria</taxon>
        <taxon>Bacillati</taxon>
        <taxon>Actinomycetota</taxon>
        <taxon>Actinomycetes</taxon>
        <taxon>Micrococcales</taxon>
        <taxon>Brevibacteriaceae</taxon>
        <taxon>Brevibacterium</taxon>
    </lineage>
</organism>
<dbReference type="InterPro" id="IPR010099">
    <property type="entry name" value="SDR39U1"/>
</dbReference>
<proteinExistence type="inferred from homology"/>
<keyword evidence="5" id="KW-1185">Reference proteome</keyword>
<reference evidence="5" key="1">
    <citation type="journal article" date="2019" name="Int. J. Syst. Evol. Microbiol.">
        <title>The Global Catalogue of Microorganisms (GCM) 10K type strain sequencing project: providing services to taxonomists for standard genome sequencing and annotation.</title>
        <authorList>
            <consortium name="The Broad Institute Genomics Platform"/>
            <consortium name="The Broad Institute Genome Sequencing Center for Infectious Disease"/>
            <person name="Wu L."/>
            <person name="Ma J."/>
        </authorList>
    </citation>
    <scope>NUCLEOTIDE SEQUENCE [LARGE SCALE GENOMIC DNA]</scope>
    <source>
        <strain evidence="5">JCM 17458</strain>
    </source>
</reference>
<dbReference type="Gene3D" id="3.40.50.720">
    <property type="entry name" value="NAD(P)-binding Rossmann-like Domain"/>
    <property type="match status" value="1"/>
</dbReference>
<dbReference type="PANTHER" id="PTHR11092">
    <property type="entry name" value="SUGAR NUCLEOTIDE EPIMERASE RELATED"/>
    <property type="match status" value="1"/>
</dbReference>
<name>A0ABP8EIT2_9MICO</name>
<dbReference type="InterPro" id="IPR023393">
    <property type="entry name" value="START-like_dom_sf"/>
</dbReference>
<dbReference type="Gene3D" id="3.30.530.20">
    <property type="match status" value="1"/>
</dbReference>
<dbReference type="Pfam" id="PF01370">
    <property type="entry name" value="Epimerase"/>
    <property type="match status" value="1"/>
</dbReference>
<dbReference type="Pfam" id="PF08338">
    <property type="entry name" value="DUF1731"/>
    <property type="match status" value="1"/>
</dbReference>
<dbReference type="PANTHER" id="PTHR11092:SF0">
    <property type="entry name" value="EPIMERASE FAMILY PROTEIN SDR39U1"/>
    <property type="match status" value="1"/>
</dbReference>
<evidence type="ECO:0000259" key="2">
    <source>
        <dbReference type="Pfam" id="PF01370"/>
    </source>
</evidence>
<comment type="similarity">
    <text evidence="1">Belongs to the NAD(P)-dependent epimerase/dehydratase family. SDR39U1 subfamily.</text>
</comment>
<dbReference type="SUPFAM" id="SSF55961">
    <property type="entry name" value="Bet v1-like"/>
    <property type="match status" value="1"/>
</dbReference>
<dbReference type="InterPro" id="IPR036291">
    <property type="entry name" value="NAD(P)-bd_dom_sf"/>
</dbReference>
<sequence>MAHFSHSAVVAHPLAEVFSWHQRPGALTRLSPEWAQEVVAEAHPPLAPGARAHLRTSLPGSHGVLRVPFVSEHAAGPSEHSFVDRMVRGPLRSWEHTHTFAAAGPDAGAAGQGSGESDSGNACLITDDIDYRLLPAAASGLLGIERALMEPTLQATFLARNDRLAADLDYQQHLREVGGPESLSILIAGASGTIGRQVAALLSTAGHEVRRLVRRRARRTDEVSWDPGRGYLRPDEVAWADVVIHLGGVPIATRFTPAAKDRILSSRVDSTRLLVLAMAELPPQDRPRAFICASGINAYGSSRGDETLTEQAESGDGFLAEVCARWESEASRAADLGVRWVSVRTGVVLTSLSGFLRLQLPLYLAGLGGPLGSGRQWLSWISLDDIARIYARVAVDAELTGPVNAVAPGPVRQREFAAVLGRLAHRPAALSVPDIGPAVLLGKQAAEELAQADLRVAPARLQAAGYRFRYADLPQALAATAGFSTTGIVPE</sequence>
<evidence type="ECO:0000259" key="3">
    <source>
        <dbReference type="Pfam" id="PF08338"/>
    </source>
</evidence>
<dbReference type="RefSeq" id="WP_236863931.1">
    <property type="nucleotide sequence ID" value="NZ_BAABAZ010000005.1"/>
</dbReference>
<accession>A0ABP8EIT2</accession>
<protein>
    <submittedName>
        <fullName evidence="4">TIGR01777 family oxidoreductase</fullName>
    </submittedName>
</protein>
<dbReference type="InterPro" id="IPR013549">
    <property type="entry name" value="DUF1731"/>
</dbReference>
<feature type="domain" description="DUF1731" evidence="3">
    <location>
        <begin position="432"/>
        <end position="479"/>
    </location>
</feature>
<evidence type="ECO:0000313" key="4">
    <source>
        <dbReference type="EMBL" id="GAA4283849.1"/>
    </source>
</evidence>
<feature type="domain" description="NAD-dependent epimerase/dehydratase" evidence="2">
    <location>
        <begin position="185"/>
        <end position="396"/>
    </location>
</feature>
<gene>
    <name evidence="4" type="ORF">GCM10022261_13800</name>
</gene>
<dbReference type="SUPFAM" id="SSF51735">
    <property type="entry name" value="NAD(P)-binding Rossmann-fold domains"/>
    <property type="match status" value="1"/>
</dbReference>
<dbReference type="NCBIfam" id="TIGR01777">
    <property type="entry name" value="yfcH"/>
    <property type="match status" value="1"/>
</dbReference>
<comment type="caution">
    <text evidence="4">The sequence shown here is derived from an EMBL/GenBank/DDBJ whole genome shotgun (WGS) entry which is preliminary data.</text>
</comment>
<dbReference type="InterPro" id="IPR001509">
    <property type="entry name" value="Epimerase_deHydtase"/>
</dbReference>
<evidence type="ECO:0000256" key="1">
    <source>
        <dbReference type="ARBA" id="ARBA00009353"/>
    </source>
</evidence>